<keyword evidence="11" id="KW-1185">Reference proteome</keyword>
<dbReference type="InterPro" id="IPR001709">
    <property type="entry name" value="Flavoprot_Pyr_Nucl_cyt_Rdtase"/>
</dbReference>
<dbReference type="InterPro" id="IPR012675">
    <property type="entry name" value="Beta-grasp_dom_sf"/>
</dbReference>
<evidence type="ECO:0000256" key="9">
    <source>
        <dbReference type="SAM" id="MobiDB-lite"/>
    </source>
</evidence>
<dbReference type="RefSeq" id="WP_090856075.1">
    <property type="nucleotide sequence ID" value="NZ_FMZM01000006.1"/>
</dbReference>
<dbReference type="Gene3D" id="2.40.30.10">
    <property type="entry name" value="Translation factors"/>
    <property type="match status" value="1"/>
</dbReference>
<dbReference type="InterPro" id="IPR001041">
    <property type="entry name" value="2Fe-2S_ferredoxin-type"/>
</dbReference>
<dbReference type="Pfam" id="PF00111">
    <property type="entry name" value="Fer2"/>
    <property type="match status" value="1"/>
</dbReference>
<dbReference type="PANTHER" id="PTHR47354">
    <property type="entry name" value="NADH OXIDOREDUCTASE HCR"/>
    <property type="match status" value="1"/>
</dbReference>
<name>A0A1G6SG60_9ACTN</name>
<dbReference type="Pfam" id="PF00175">
    <property type="entry name" value="NAD_binding_1"/>
    <property type="match status" value="1"/>
</dbReference>
<dbReference type="PANTHER" id="PTHR47354:SF8">
    <property type="entry name" value="1,2-PHENYLACETYL-COA EPOXIDASE, SUBUNIT E"/>
    <property type="match status" value="1"/>
</dbReference>
<dbReference type="InterPro" id="IPR001433">
    <property type="entry name" value="OxRdtase_FAD/NAD-bd"/>
</dbReference>
<dbReference type="Gene3D" id="3.40.50.80">
    <property type="entry name" value="Nucleotide-binding domain of ferredoxin-NADP reductase (FNR) module"/>
    <property type="match status" value="1"/>
</dbReference>
<dbReference type="PROSITE" id="PS51384">
    <property type="entry name" value="FAD_FR"/>
    <property type="match status" value="1"/>
</dbReference>
<dbReference type="GO" id="GO:0050660">
    <property type="term" value="F:flavin adenine dinucleotide binding"/>
    <property type="evidence" value="ECO:0007669"/>
    <property type="project" value="TreeGrafter"/>
</dbReference>
<evidence type="ECO:0000256" key="6">
    <source>
        <dbReference type="ARBA" id="ARBA00023002"/>
    </source>
</evidence>
<keyword evidence="7" id="KW-0408">Iron</keyword>
<evidence type="ECO:0000256" key="1">
    <source>
        <dbReference type="ARBA" id="ARBA00001974"/>
    </source>
</evidence>
<evidence type="ECO:0000313" key="11">
    <source>
        <dbReference type="Proteomes" id="UP000199034"/>
    </source>
</evidence>
<dbReference type="InterPro" id="IPR050415">
    <property type="entry name" value="MRET"/>
</dbReference>
<dbReference type="SUPFAM" id="SSF52343">
    <property type="entry name" value="Ferredoxin reductase-like, C-terminal NADP-linked domain"/>
    <property type="match status" value="1"/>
</dbReference>
<keyword evidence="8" id="KW-0411">Iron-sulfur</keyword>
<dbReference type="OrthoDB" id="9796486at2"/>
<dbReference type="SUPFAM" id="SSF63380">
    <property type="entry name" value="Riboflavin synthase domain-like"/>
    <property type="match status" value="1"/>
</dbReference>
<dbReference type="GO" id="GO:0004497">
    <property type="term" value="F:monooxygenase activity"/>
    <property type="evidence" value="ECO:0007669"/>
    <property type="project" value="UniProtKB-KW"/>
</dbReference>
<evidence type="ECO:0000256" key="5">
    <source>
        <dbReference type="ARBA" id="ARBA00022827"/>
    </source>
</evidence>
<reference evidence="10 11" key="1">
    <citation type="submission" date="2016-10" db="EMBL/GenBank/DDBJ databases">
        <authorList>
            <person name="de Groot N.N."/>
        </authorList>
    </citation>
    <scope>NUCLEOTIDE SEQUENCE [LARGE SCALE GENOMIC DNA]</scope>
    <source>
        <strain evidence="10 11">CGMCC 4.6858</strain>
    </source>
</reference>
<feature type="compositionally biased region" description="Acidic residues" evidence="9">
    <location>
        <begin position="255"/>
        <end position="271"/>
    </location>
</feature>
<dbReference type="EMBL" id="FMZM01000006">
    <property type="protein sequence ID" value="SDD15910.1"/>
    <property type="molecule type" value="Genomic_DNA"/>
</dbReference>
<dbReference type="Pfam" id="PF00970">
    <property type="entry name" value="FAD_binding_6"/>
    <property type="match status" value="1"/>
</dbReference>
<dbReference type="PRINTS" id="PR00410">
    <property type="entry name" value="PHEHYDRXLASE"/>
</dbReference>
<dbReference type="SUPFAM" id="SSF54292">
    <property type="entry name" value="2Fe-2S ferredoxin-like"/>
    <property type="match status" value="1"/>
</dbReference>
<dbReference type="GO" id="GO:0051537">
    <property type="term" value="F:2 iron, 2 sulfur cluster binding"/>
    <property type="evidence" value="ECO:0007669"/>
    <property type="project" value="UniProtKB-KW"/>
</dbReference>
<dbReference type="InterPro" id="IPR017927">
    <property type="entry name" value="FAD-bd_FR_type"/>
</dbReference>
<evidence type="ECO:0000256" key="8">
    <source>
        <dbReference type="ARBA" id="ARBA00023014"/>
    </source>
</evidence>
<dbReference type="InterPro" id="IPR006058">
    <property type="entry name" value="2Fe2S_fd_BS"/>
</dbReference>
<dbReference type="PROSITE" id="PS51085">
    <property type="entry name" value="2FE2S_FER_2"/>
    <property type="match status" value="1"/>
</dbReference>
<dbReference type="STRING" id="1045774.SAMN05421872_106143"/>
<dbReference type="CDD" id="cd00207">
    <property type="entry name" value="fer2"/>
    <property type="match status" value="1"/>
</dbReference>
<accession>A0A1G6SG60</accession>
<keyword evidence="10" id="KW-0503">Monooxygenase</keyword>
<dbReference type="CDD" id="cd06214">
    <property type="entry name" value="PA_degradation_oxidoreductase_like"/>
    <property type="match status" value="1"/>
</dbReference>
<evidence type="ECO:0000256" key="4">
    <source>
        <dbReference type="ARBA" id="ARBA00022723"/>
    </source>
</evidence>
<keyword evidence="2" id="KW-0285">Flavoprotein</keyword>
<evidence type="ECO:0000256" key="3">
    <source>
        <dbReference type="ARBA" id="ARBA00022714"/>
    </source>
</evidence>
<feature type="region of interest" description="Disordered" evidence="9">
    <location>
        <begin position="254"/>
        <end position="277"/>
    </location>
</feature>
<proteinExistence type="predicted"/>
<dbReference type="InterPro" id="IPR017938">
    <property type="entry name" value="Riboflavin_synthase-like_b-brl"/>
</dbReference>
<evidence type="ECO:0000313" key="10">
    <source>
        <dbReference type="EMBL" id="SDD15910.1"/>
    </source>
</evidence>
<keyword evidence="4" id="KW-0479">Metal-binding</keyword>
<evidence type="ECO:0000256" key="2">
    <source>
        <dbReference type="ARBA" id="ARBA00022630"/>
    </source>
</evidence>
<gene>
    <name evidence="10" type="ORF">SAMN05421872_106143</name>
</gene>
<dbReference type="InterPro" id="IPR036010">
    <property type="entry name" value="2Fe-2S_ferredoxin-like_sf"/>
</dbReference>
<dbReference type="GO" id="GO:0046872">
    <property type="term" value="F:metal ion binding"/>
    <property type="evidence" value="ECO:0007669"/>
    <property type="project" value="UniProtKB-KW"/>
</dbReference>
<comment type="cofactor">
    <cofactor evidence="1">
        <name>FAD</name>
        <dbReference type="ChEBI" id="CHEBI:57692"/>
    </cofactor>
</comment>
<dbReference type="InterPro" id="IPR008333">
    <property type="entry name" value="Cbr1-like_FAD-bd_dom"/>
</dbReference>
<organism evidence="10 11">
    <name type="scientific">Nocardioides lianchengensis</name>
    <dbReference type="NCBI Taxonomy" id="1045774"/>
    <lineage>
        <taxon>Bacteria</taxon>
        <taxon>Bacillati</taxon>
        <taxon>Actinomycetota</taxon>
        <taxon>Actinomycetes</taxon>
        <taxon>Propionibacteriales</taxon>
        <taxon>Nocardioidaceae</taxon>
        <taxon>Nocardioides</taxon>
    </lineage>
</organism>
<evidence type="ECO:0000256" key="7">
    <source>
        <dbReference type="ARBA" id="ARBA00023004"/>
    </source>
</evidence>
<keyword evidence="6" id="KW-0560">Oxidoreductase</keyword>
<dbReference type="Gene3D" id="3.10.20.30">
    <property type="match status" value="1"/>
</dbReference>
<keyword evidence="3" id="KW-0001">2Fe-2S</keyword>
<dbReference type="PRINTS" id="PR00371">
    <property type="entry name" value="FPNCR"/>
</dbReference>
<dbReference type="Proteomes" id="UP000199034">
    <property type="component" value="Unassembled WGS sequence"/>
</dbReference>
<dbReference type="AlphaFoldDB" id="A0A1G6SG60"/>
<sequence length="369" mass="39941">MSDESFELKVVDVVEETADAHSISFEVPAGAEERFAYKPGQFLTLAVPSDRTGVAARCYSLSSSPVGGGALTVTVKRTADGYASNWICDHLREGDSIRVLPPSGIFTPASLSADLLLFAGGSGVTPIVSITRTALQQGTGRIVLFYANRDESSVIFARELTELAAEHPDRLLVVHWLESVQGLPSQEQVRAFASAYPSYDAFVCGPAPFMKLTVAALKDLEFPRERRHQEKFISLGGNPFGDLHDQEVAEHEIEAAESDSDDTGVDLDADPAADRPQGPVRLEVELDGEHHAFDDWAPGTKLLDHLESKGVKAPYSCREGECSACAIRLLEGDVKMLHNDVLDEEDLADGIRLGCQAVPVTDTVKVTYN</sequence>
<dbReference type="InterPro" id="IPR039261">
    <property type="entry name" value="FNR_nucleotide-bd"/>
</dbReference>
<protein>
    <submittedName>
        <fullName evidence="10">3-ketosteroid 9alpha-monooxygenase subunit B</fullName>
    </submittedName>
</protein>
<dbReference type="PROSITE" id="PS00197">
    <property type="entry name" value="2FE2S_FER_1"/>
    <property type="match status" value="1"/>
</dbReference>
<keyword evidence="5" id="KW-0274">FAD</keyword>